<reference evidence="2" key="1">
    <citation type="submission" date="2022-04" db="EMBL/GenBank/DDBJ databases">
        <title>Carnegiea gigantea Genome sequencing and assembly v2.</title>
        <authorList>
            <person name="Copetti D."/>
            <person name="Sanderson M.J."/>
            <person name="Burquez A."/>
            <person name="Wojciechowski M.F."/>
        </authorList>
    </citation>
    <scope>NUCLEOTIDE SEQUENCE</scope>
    <source>
        <strain evidence="2">SGP5-SGP5p</strain>
        <tissue evidence="2">Aerial part</tissue>
    </source>
</reference>
<keyword evidence="3" id="KW-1185">Reference proteome</keyword>
<sequence length="161" mass="17579">MAIEMHASLASEGGSKLKMVLTYVDKLPSSCMIPIYVDSEMLRHVLCNVIPFPWFEMCLQLCQIKVTHAIGEDLNADGKEAPSTSPPTGKGPNPLPIDEQQHIIGRPTVAPAIAGRARPKASAAFTLHNDSFHGLLSLLLSVLASFLLLQHWELEIRLGLM</sequence>
<dbReference type="EMBL" id="JAKOGI010004338">
    <property type="protein sequence ID" value="KAJ8419829.1"/>
    <property type="molecule type" value="Genomic_DNA"/>
</dbReference>
<dbReference type="AlphaFoldDB" id="A0A9Q1GIG2"/>
<gene>
    <name evidence="2" type="ORF">Cgig2_019352</name>
</gene>
<name>A0A9Q1GIG2_9CARY</name>
<evidence type="ECO:0000313" key="2">
    <source>
        <dbReference type="EMBL" id="KAJ8419829.1"/>
    </source>
</evidence>
<evidence type="ECO:0000313" key="3">
    <source>
        <dbReference type="Proteomes" id="UP001153076"/>
    </source>
</evidence>
<comment type="caution">
    <text evidence="2">The sequence shown here is derived from an EMBL/GenBank/DDBJ whole genome shotgun (WGS) entry which is preliminary data.</text>
</comment>
<dbReference type="Proteomes" id="UP001153076">
    <property type="component" value="Unassembled WGS sequence"/>
</dbReference>
<feature type="region of interest" description="Disordered" evidence="1">
    <location>
        <begin position="75"/>
        <end position="97"/>
    </location>
</feature>
<evidence type="ECO:0000256" key="1">
    <source>
        <dbReference type="SAM" id="MobiDB-lite"/>
    </source>
</evidence>
<protein>
    <submittedName>
        <fullName evidence="2">Uncharacterized protein</fullName>
    </submittedName>
</protein>
<dbReference type="OrthoDB" id="1732331at2759"/>
<accession>A0A9Q1GIG2</accession>
<proteinExistence type="predicted"/>
<organism evidence="2 3">
    <name type="scientific">Carnegiea gigantea</name>
    <dbReference type="NCBI Taxonomy" id="171969"/>
    <lineage>
        <taxon>Eukaryota</taxon>
        <taxon>Viridiplantae</taxon>
        <taxon>Streptophyta</taxon>
        <taxon>Embryophyta</taxon>
        <taxon>Tracheophyta</taxon>
        <taxon>Spermatophyta</taxon>
        <taxon>Magnoliopsida</taxon>
        <taxon>eudicotyledons</taxon>
        <taxon>Gunneridae</taxon>
        <taxon>Pentapetalae</taxon>
        <taxon>Caryophyllales</taxon>
        <taxon>Cactineae</taxon>
        <taxon>Cactaceae</taxon>
        <taxon>Cactoideae</taxon>
        <taxon>Echinocereeae</taxon>
        <taxon>Carnegiea</taxon>
    </lineage>
</organism>